<dbReference type="OrthoDB" id="5538672at2759"/>
<dbReference type="InterPro" id="IPR029676">
    <property type="entry name" value="CFAP221"/>
</dbReference>
<proteinExistence type="predicted"/>
<feature type="region of interest" description="Disordered" evidence="1">
    <location>
        <begin position="742"/>
        <end position="774"/>
    </location>
</feature>
<dbReference type="GO" id="GO:0097729">
    <property type="term" value="C:9+2 motile cilium"/>
    <property type="evidence" value="ECO:0007669"/>
    <property type="project" value="TreeGrafter"/>
</dbReference>
<feature type="compositionally biased region" description="Low complexity" evidence="1">
    <location>
        <begin position="742"/>
        <end position="754"/>
    </location>
</feature>
<dbReference type="Pfam" id="PF22067">
    <property type="entry name" value="Cep192_D3"/>
    <property type="match status" value="1"/>
</dbReference>
<dbReference type="OMA" id="TYNPPQW"/>
<feature type="compositionally biased region" description="Low complexity" evidence="1">
    <location>
        <begin position="764"/>
        <end position="774"/>
    </location>
</feature>
<sequence length="862" mass="96963">MEVVRSAPETFQRSFRKKSPLPLGQLVEETRKGLDVPHHLLETKIFAKLQGNDVIQAEPSVIHFGGFELGKDYQRALKLINISSEVVNIHIIPTQTKYFQTKYSKKYRLVPGLSYTVKVHFSPDEWRYFYDCIRIHCKGDENILVPVHAYPVINDLDIPPHVRLPPVPLGQSISHCIPLSCSCPIDFEFQVYCIEPHKAFDIQPLSGVIPANGRVMVTVKFTPLEYGTAQTTLQLVISQFNSKPYVCTLTGTCSPYLGLSQKDSDGMGDTQGCVSLKELLDPQSISLLHLSRTKRKLRPAQTQSQGQAHPQGPGKKEKEQQGLKPPIDVTTPAGVAKVLIQRQDKMRSKDLREAMSQTRAGFLSRQMKEALFESKVRQDVQEERANTLRWQVHLGKDPVSAQTRKQVLEERERAIQEYKIKREEVTEAVYDQARTQLSLRRVLRAAGQLPDYVPEFHAFPSSPLEVRQRVLLLFQQAARKVLIRCRMDNRLLSLKLTVRMMKRQPHSDAHTGDDEKLLPLKLSRDNLHPFSFPTFSCLDHLDELTPQALGPVPVKPVPLLITTHVPFFKLKVPQHYRLMGYWQVSPFQAWEGSDPSILARPLRSGAQDELLPAVIPPLAEYGLSELAGAGQTQTSQQDQAVDLAESPALSFSAPPALLRSPNAHPLRIFNPAPGLQAFKKPPRYLECDPEFHLCPLPMYPVPKGTSMGVHAASTQRKFLDRTEIIRGVMTWKKFQSAALSSLSSPPTLTSSWTSRMSDPFNEDLLPSSAPPALTSLPEELKEDVMDGLSQSKGVALTPEMLRAEFPLPESTRLAQLKGETTKDDRQVREPEKDQAQPSKLSSKVQARLRDLKALAKTDFFHQ</sequence>
<reference evidence="3" key="1">
    <citation type="submission" date="2021-01" db="EMBL/GenBank/DDBJ databases">
        <title>A chromosome-scale assembly of European eel, Anguilla anguilla.</title>
        <authorList>
            <person name="Henkel C."/>
            <person name="Jong-Raadsen S.A."/>
            <person name="Dufour S."/>
            <person name="Weltzien F.-A."/>
            <person name="Palstra A.P."/>
            <person name="Pelster B."/>
            <person name="Spaink H.P."/>
            <person name="Van Den Thillart G.E."/>
            <person name="Jansen H."/>
            <person name="Zahm M."/>
            <person name="Klopp C."/>
            <person name="Cedric C."/>
            <person name="Louis A."/>
            <person name="Berthelot C."/>
            <person name="Parey E."/>
            <person name="Roest Crollius H."/>
            <person name="Montfort J."/>
            <person name="Robinson-Rechavi M."/>
            <person name="Bucao C."/>
            <person name="Bouchez O."/>
            <person name="Gislard M."/>
            <person name="Lluch J."/>
            <person name="Milhes M."/>
            <person name="Lampietro C."/>
            <person name="Lopez Roques C."/>
            <person name="Donnadieu C."/>
            <person name="Braasch I."/>
            <person name="Desvignes T."/>
            <person name="Postlethwait J."/>
            <person name="Bobe J."/>
            <person name="Guiguen Y."/>
            <person name="Dirks R."/>
        </authorList>
    </citation>
    <scope>NUCLEOTIDE SEQUENCE</scope>
    <source>
        <strain evidence="3">Tag_6206</strain>
        <tissue evidence="3">Liver</tissue>
    </source>
</reference>
<feature type="compositionally biased region" description="Polar residues" evidence="1">
    <location>
        <begin position="835"/>
        <end position="844"/>
    </location>
</feature>
<dbReference type="AlphaFoldDB" id="A0A9D3LM70"/>
<dbReference type="Gene3D" id="2.60.40.10">
    <property type="entry name" value="Immunoglobulins"/>
    <property type="match status" value="2"/>
</dbReference>
<dbReference type="InterPro" id="IPR013783">
    <property type="entry name" value="Ig-like_fold"/>
</dbReference>
<dbReference type="PANTHER" id="PTHR46500">
    <property type="entry name" value="CILIA- AND FLAGELLA-ASSOCIATED PROTEIN 221"/>
    <property type="match status" value="1"/>
</dbReference>
<dbReference type="Pfam" id="PF24771">
    <property type="entry name" value="Ig_CFAP74_1st"/>
    <property type="match status" value="1"/>
</dbReference>
<gene>
    <name evidence="3" type="ORF">ANANG_G00277420</name>
</gene>
<evidence type="ECO:0000313" key="4">
    <source>
        <dbReference type="Proteomes" id="UP001044222"/>
    </source>
</evidence>
<dbReference type="GO" id="GO:0003341">
    <property type="term" value="P:cilium movement"/>
    <property type="evidence" value="ECO:0007669"/>
    <property type="project" value="InterPro"/>
</dbReference>
<accession>A0A9D3LM70</accession>
<feature type="region of interest" description="Disordered" evidence="1">
    <location>
        <begin position="806"/>
        <end position="844"/>
    </location>
</feature>
<dbReference type="InterPro" id="IPR054089">
    <property type="entry name" value="Cep192-like_D3"/>
</dbReference>
<dbReference type="EMBL" id="JAFIRN010000016">
    <property type="protein sequence ID" value="KAG5833582.1"/>
    <property type="molecule type" value="Genomic_DNA"/>
</dbReference>
<feature type="compositionally biased region" description="Basic and acidic residues" evidence="1">
    <location>
        <begin position="819"/>
        <end position="834"/>
    </location>
</feature>
<dbReference type="PANTHER" id="PTHR46500:SF1">
    <property type="entry name" value="CILIA- AND FLAGELLA-ASSOCIATED PROTEIN 221"/>
    <property type="match status" value="1"/>
</dbReference>
<evidence type="ECO:0000313" key="3">
    <source>
        <dbReference type="EMBL" id="KAG5833582.1"/>
    </source>
</evidence>
<evidence type="ECO:0000256" key="1">
    <source>
        <dbReference type="SAM" id="MobiDB-lite"/>
    </source>
</evidence>
<feature type="domain" description="Cep192-like" evidence="2">
    <location>
        <begin position="166"/>
        <end position="252"/>
    </location>
</feature>
<name>A0A9D3LM70_ANGAN</name>
<comment type="caution">
    <text evidence="3">The sequence shown here is derived from an EMBL/GenBank/DDBJ whole genome shotgun (WGS) entry which is preliminary data.</text>
</comment>
<dbReference type="GO" id="GO:0044458">
    <property type="term" value="P:motile cilium assembly"/>
    <property type="evidence" value="ECO:0007669"/>
    <property type="project" value="TreeGrafter"/>
</dbReference>
<keyword evidence="4" id="KW-1185">Reference proteome</keyword>
<organism evidence="3 4">
    <name type="scientific">Anguilla anguilla</name>
    <name type="common">European freshwater eel</name>
    <name type="synonym">Muraena anguilla</name>
    <dbReference type="NCBI Taxonomy" id="7936"/>
    <lineage>
        <taxon>Eukaryota</taxon>
        <taxon>Metazoa</taxon>
        <taxon>Chordata</taxon>
        <taxon>Craniata</taxon>
        <taxon>Vertebrata</taxon>
        <taxon>Euteleostomi</taxon>
        <taxon>Actinopterygii</taxon>
        <taxon>Neopterygii</taxon>
        <taxon>Teleostei</taxon>
        <taxon>Anguilliformes</taxon>
        <taxon>Anguillidae</taxon>
        <taxon>Anguilla</taxon>
    </lineage>
</organism>
<protein>
    <recommendedName>
        <fullName evidence="2">Cep192-like domain-containing protein</fullName>
    </recommendedName>
</protein>
<feature type="region of interest" description="Disordered" evidence="1">
    <location>
        <begin position="295"/>
        <end position="328"/>
    </location>
</feature>
<dbReference type="Proteomes" id="UP001044222">
    <property type="component" value="Chromosome 16"/>
</dbReference>
<evidence type="ECO:0000259" key="2">
    <source>
        <dbReference type="Pfam" id="PF22067"/>
    </source>
</evidence>